<dbReference type="Gene3D" id="3.40.50.300">
    <property type="entry name" value="P-loop containing nucleotide triphosphate hydrolases"/>
    <property type="match status" value="1"/>
</dbReference>
<proteinExistence type="predicted"/>
<accession>A0A0A8K2Z0</accession>
<dbReference type="KEGG" id="mcg:GL4_1871"/>
<dbReference type="AlphaFoldDB" id="A0A0A8K2Z0"/>
<dbReference type="Proteomes" id="UP000031643">
    <property type="component" value="Chromosome"/>
</dbReference>
<evidence type="ECO:0000313" key="3">
    <source>
        <dbReference type="Proteomes" id="UP000031643"/>
    </source>
</evidence>
<evidence type="ECO:0000259" key="1">
    <source>
        <dbReference type="SMART" id="SM00382"/>
    </source>
</evidence>
<organism evidence="2 3">
    <name type="scientific">Methyloceanibacter caenitepidi</name>
    <dbReference type="NCBI Taxonomy" id="1384459"/>
    <lineage>
        <taxon>Bacteria</taxon>
        <taxon>Pseudomonadati</taxon>
        <taxon>Pseudomonadota</taxon>
        <taxon>Alphaproteobacteria</taxon>
        <taxon>Hyphomicrobiales</taxon>
        <taxon>Hyphomicrobiaceae</taxon>
        <taxon>Methyloceanibacter</taxon>
    </lineage>
</organism>
<dbReference type="SUPFAM" id="SSF52540">
    <property type="entry name" value="P-loop containing nucleoside triphosphate hydrolases"/>
    <property type="match status" value="2"/>
</dbReference>
<dbReference type="CDD" id="cd18809">
    <property type="entry name" value="SF1_C_RecD"/>
    <property type="match status" value="1"/>
</dbReference>
<dbReference type="InterPro" id="IPR027417">
    <property type="entry name" value="P-loop_NTPase"/>
</dbReference>
<dbReference type="SMART" id="SM00382">
    <property type="entry name" value="AAA"/>
    <property type="match status" value="1"/>
</dbReference>
<dbReference type="InterPro" id="IPR003593">
    <property type="entry name" value="AAA+_ATPase"/>
</dbReference>
<keyword evidence="2" id="KW-0547">Nucleotide-binding</keyword>
<dbReference type="GO" id="GO:0003678">
    <property type="term" value="F:DNA helicase activity"/>
    <property type="evidence" value="ECO:0007669"/>
    <property type="project" value="InterPro"/>
</dbReference>
<dbReference type="PANTHER" id="PTHR47642:SF7">
    <property type="entry name" value="ATP-DEPENDENT DNA HELICASE PIF1"/>
    <property type="match status" value="1"/>
</dbReference>
<evidence type="ECO:0000313" key="2">
    <source>
        <dbReference type="EMBL" id="BAQ17323.1"/>
    </source>
</evidence>
<name>A0A0A8K2Z0_9HYPH</name>
<protein>
    <submittedName>
        <fullName evidence="2">Putative helicase</fullName>
    </submittedName>
</protein>
<keyword evidence="2" id="KW-0378">Hydrolase</keyword>
<dbReference type="Pfam" id="PF05970">
    <property type="entry name" value="PIF1"/>
    <property type="match status" value="1"/>
</dbReference>
<dbReference type="InterPro" id="IPR051055">
    <property type="entry name" value="PIF1_helicase"/>
</dbReference>
<keyword evidence="2" id="KW-0347">Helicase</keyword>
<dbReference type="RefSeq" id="WP_045366807.1">
    <property type="nucleotide sequence ID" value="NZ_AP014648.1"/>
</dbReference>
<reference evidence="2 3" key="1">
    <citation type="submission" date="2014-09" db="EMBL/GenBank/DDBJ databases">
        <title>Genome sequencing of Methyloceanibacter caenitepidi Gela4.</title>
        <authorList>
            <person name="Takeuchi M."/>
            <person name="Susumu S."/>
            <person name="Kamagata Y."/>
            <person name="Oshima K."/>
            <person name="Hattori M."/>
            <person name="Iwasaki W."/>
        </authorList>
    </citation>
    <scope>NUCLEOTIDE SEQUENCE [LARGE SCALE GENOMIC DNA]</scope>
    <source>
        <strain evidence="2 3">Gela4</strain>
    </source>
</reference>
<keyword evidence="2" id="KW-0067">ATP-binding</keyword>
<dbReference type="HOGENOM" id="CLU_001613_7_2_5"/>
<dbReference type="EMBL" id="AP014648">
    <property type="protein sequence ID" value="BAQ17323.1"/>
    <property type="molecule type" value="Genomic_DNA"/>
</dbReference>
<dbReference type="OrthoDB" id="1826980at2"/>
<dbReference type="STRING" id="1384459.GL4_1871"/>
<dbReference type="GO" id="GO:0006281">
    <property type="term" value="P:DNA repair"/>
    <property type="evidence" value="ECO:0007669"/>
    <property type="project" value="InterPro"/>
</dbReference>
<dbReference type="GO" id="GO:0000723">
    <property type="term" value="P:telomere maintenance"/>
    <property type="evidence" value="ECO:0007669"/>
    <property type="project" value="InterPro"/>
</dbReference>
<sequence>MTQDEALELLKTGASVFLTGRPGSGKTHTVNRYLEDLAEAGIPYAYTASTGIAATHGHGVTIHAWSGVGVKSALSRRDLDTIAGNRRLAGRIEKTKVLVIDEVSMLPARTLTLADTVCRHVRATNAPFGGLQVVLVGDFFQLPPVVRRQSDDGMLQFGGDEDEADASFAHGSAAWRDLDPTVCYLSEQHRQEDRPFLDILDAIRANACTDVHRERLAARIVAHDTLPPTRTRLFTHNAAVDDINRQQLAKLEGEPHIFPMTGKGAQFAIDALKRGCLSPETLALKLGAVVMFTKNDPAGRYVNGTLGLVEDFDAETGNPVVRTKAGKRIVTEPVTWKIEEGGSERASITQHPLRLAWAITVHKSQGMSLDAAVIDLSKAFEFGQGYVALSRLRSLKGLQLLGLNERALQVHPQAIEKDAEFRSASEDALQAMERLGPKELDLRQQAFMEAHAGSAADAAGKSYDVATLRQTHGKAYAPWTEAEEQELRRLHHVGESPTAIAEILGRKPGAIRSRLKKLALLS</sequence>
<gene>
    <name evidence="2" type="ORF">GL4_1871</name>
</gene>
<dbReference type="PANTHER" id="PTHR47642">
    <property type="entry name" value="ATP-DEPENDENT DNA HELICASE"/>
    <property type="match status" value="1"/>
</dbReference>
<dbReference type="InterPro" id="IPR010285">
    <property type="entry name" value="DNA_helicase_pif1-like_DEAD"/>
</dbReference>
<feature type="domain" description="AAA+ ATPase" evidence="1">
    <location>
        <begin position="12"/>
        <end position="161"/>
    </location>
</feature>
<keyword evidence="3" id="KW-1185">Reference proteome</keyword>